<organism evidence="3 4">
    <name type="scientific">Trichonephila inaurata madagascariensis</name>
    <dbReference type="NCBI Taxonomy" id="2747483"/>
    <lineage>
        <taxon>Eukaryota</taxon>
        <taxon>Metazoa</taxon>
        <taxon>Ecdysozoa</taxon>
        <taxon>Arthropoda</taxon>
        <taxon>Chelicerata</taxon>
        <taxon>Arachnida</taxon>
        <taxon>Araneae</taxon>
        <taxon>Araneomorphae</taxon>
        <taxon>Entelegynae</taxon>
        <taxon>Araneoidea</taxon>
        <taxon>Nephilidae</taxon>
        <taxon>Trichonephila</taxon>
        <taxon>Trichonephila inaurata</taxon>
    </lineage>
</organism>
<feature type="transmembrane region" description="Helical" evidence="2">
    <location>
        <begin position="65"/>
        <end position="82"/>
    </location>
</feature>
<dbReference type="AlphaFoldDB" id="A0A8X7BVW5"/>
<keyword evidence="4" id="KW-1185">Reference proteome</keyword>
<comment type="caution">
    <text evidence="3">The sequence shown here is derived from an EMBL/GenBank/DDBJ whole genome shotgun (WGS) entry which is preliminary data.</text>
</comment>
<evidence type="ECO:0000313" key="3">
    <source>
        <dbReference type="EMBL" id="GFY46951.1"/>
    </source>
</evidence>
<dbReference type="Proteomes" id="UP000886998">
    <property type="component" value="Unassembled WGS sequence"/>
</dbReference>
<proteinExistence type="predicted"/>
<protein>
    <submittedName>
        <fullName evidence="3">Uncharacterized protein</fullName>
    </submittedName>
</protein>
<accession>A0A8X7BVW5</accession>
<reference evidence="3" key="1">
    <citation type="submission" date="2020-08" db="EMBL/GenBank/DDBJ databases">
        <title>Multicomponent nature underlies the extraordinary mechanical properties of spider dragline silk.</title>
        <authorList>
            <person name="Kono N."/>
            <person name="Nakamura H."/>
            <person name="Mori M."/>
            <person name="Yoshida Y."/>
            <person name="Ohtoshi R."/>
            <person name="Malay A.D."/>
            <person name="Moran D.A.P."/>
            <person name="Tomita M."/>
            <person name="Numata K."/>
            <person name="Arakawa K."/>
        </authorList>
    </citation>
    <scope>NUCLEOTIDE SEQUENCE</scope>
</reference>
<gene>
    <name evidence="3" type="ORF">TNIN_353261</name>
</gene>
<keyword evidence="2" id="KW-0472">Membrane</keyword>
<evidence type="ECO:0000256" key="2">
    <source>
        <dbReference type="SAM" id="Phobius"/>
    </source>
</evidence>
<keyword evidence="2" id="KW-1133">Transmembrane helix</keyword>
<evidence type="ECO:0000313" key="4">
    <source>
        <dbReference type="Proteomes" id="UP000886998"/>
    </source>
</evidence>
<sequence length="83" mass="9763">MVMRLTSTRRRNRQRYTAGNPAKISAKNPKTTAAEKKQFSPLEDLRARIGKRSKKQLRYFLRSKLLIREAIWGTTFFLLYVMG</sequence>
<evidence type="ECO:0000256" key="1">
    <source>
        <dbReference type="SAM" id="MobiDB-lite"/>
    </source>
</evidence>
<keyword evidence="2" id="KW-0812">Transmembrane</keyword>
<feature type="region of interest" description="Disordered" evidence="1">
    <location>
        <begin position="1"/>
        <end position="37"/>
    </location>
</feature>
<name>A0A8X7BVW5_9ARAC</name>
<dbReference type="EMBL" id="BMAV01005687">
    <property type="protein sequence ID" value="GFY46951.1"/>
    <property type="molecule type" value="Genomic_DNA"/>
</dbReference>